<evidence type="ECO:0008006" key="3">
    <source>
        <dbReference type="Google" id="ProtNLM"/>
    </source>
</evidence>
<name>A0A7N2LXX2_QUELO</name>
<reference evidence="1 2" key="1">
    <citation type="journal article" date="2016" name="G3 (Bethesda)">
        <title>First Draft Assembly and Annotation of the Genome of a California Endemic Oak Quercus lobata Nee (Fagaceae).</title>
        <authorList>
            <person name="Sork V.L."/>
            <person name="Fitz-Gibbon S.T."/>
            <person name="Puiu D."/>
            <person name="Crepeau M."/>
            <person name="Gugger P.F."/>
            <person name="Sherman R."/>
            <person name="Stevens K."/>
            <person name="Langley C.H."/>
            <person name="Pellegrini M."/>
            <person name="Salzberg S.L."/>
        </authorList>
    </citation>
    <scope>NUCLEOTIDE SEQUENCE [LARGE SCALE GENOMIC DNA]</scope>
    <source>
        <strain evidence="1 2">cv. SW786</strain>
    </source>
</reference>
<dbReference type="InterPro" id="IPR036691">
    <property type="entry name" value="Endo/exonu/phosph_ase_sf"/>
</dbReference>
<reference evidence="1" key="2">
    <citation type="submission" date="2021-01" db="UniProtKB">
        <authorList>
            <consortium name="EnsemblPlants"/>
        </authorList>
    </citation>
    <scope>IDENTIFICATION</scope>
</reference>
<dbReference type="PANTHER" id="PTHR33116:SF78">
    <property type="entry name" value="OS12G0587133 PROTEIN"/>
    <property type="match status" value="1"/>
</dbReference>
<dbReference type="InParanoid" id="A0A7N2LXX2"/>
<evidence type="ECO:0000313" key="2">
    <source>
        <dbReference type="Proteomes" id="UP000594261"/>
    </source>
</evidence>
<dbReference type="PANTHER" id="PTHR33116">
    <property type="entry name" value="REVERSE TRANSCRIPTASE ZINC-BINDING DOMAIN-CONTAINING PROTEIN-RELATED-RELATED"/>
    <property type="match status" value="1"/>
</dbReference>
<dbReference type="SUPFAM" id="SSF56219">
    <property type="entry name" value="DNase I-like"/>
    <property type="match status" value="1"/>
</dbReference>
<proteinExistence type="predicted"/>
<dbReference type="Gramene" id="QL06p028459:mrna">
    <property type="protein sequence ID" value="QL06p028459:mrna"/>
    <property type="gene ID" value="QL06p028459"/>
</dbReference>
<organism evidence="1 2">
    <name type="scientific">Quercus lobata</name>
    <name type="common">Valley oak</name>
    <dbReference type="NCBI Taxonomy" id="97700"/>
    <lineage>
        <taxon>Eukaryota</taxon>
        <taxon>Viridiplantae</taxon>
        <taxon>Streptophyta</taxon>
        <taxon>Embryophyta</taxon>
        <taxon>Tracheophyta</taxon>
        <taxon>Spermatophyta</taxon>
        <taxon>Magnoliopsida</taxon>
        <taxon>eudicotyledons</taxon>
        <taxon>Gunneridae</taxon>
        <taxon>Pentapetalae</taxon>
        <taxon>rosids</taxon>
        <taxon>fabids</taxon>
        <taxon>Fagales</taxon>
        <taxon>Fagaceae</taxon>
        <taxon>Quercus</taxon>
    </lineage>
</organism>
<dbReference type="OMA" id="LIAWENI"/>
<sequence length="860" mass="96912">MVPMSSNRSRWCLFTKELDKFLSSSNSVWVEGRTSTEDVGGGLMDCGGQNGKKSFKIRNQWKLRNFEISRAISRHNVLKGGFGVTVSSINGRPTREFTFELTPANLALRVSKSNGGISPISCPDQALELFASNLKSVLGAPETGKVSASRSSSTAVALDSGKAVSSRCTVSDAEVTHGLGNRGSRFTGETVVSSATATIEAPILNVVLPSLGDDHEEVQRSNHHDDTTLQRSVDAVGGFQTDSRLQLLPWETSEVSNHICGSGEKAFCVLECDPLSRSRSKVSSTTVGVVDSCKLYDYFLGIILLRGVVDDFVWAYTVVYGSNDDGQRATLWEELSQVRAKWPMAWCLVGDFNIIRDPSERLGYHCPLLLEAGAIRRGRSAFKFENMWLKVESFVYRVQQWWNGYSFVGLPGFILAQKLKALKADLKKWNREEFGDLAFKKKNLLTELMGLDAREEMLGLSNEVQIRRIQLKGDIEQLASLEEISWRQKSWALYVEEDNNTRFFHRLANSHRNANFIKRIEVDGVLYEDESDVRSQLVLFYQGLYEETELGCPTMDGLDFACIVEEERLTLEKEFTKEEVIQVLREMEGDKVPGPNGFTMAFFHNCWSVVEKDVMDFFDYFHRHFVFERLVGSVYKLLSKVLANRLRAVLDKLILRVSKEQLMSIRLALSCYQAFTGLKVYVGKSEIVLVGEVNNLVALGSILQCREGSLPMKYLGMPLGTSFKTASIWNPILEKMEKKLSGWKRLYLSKGGRLTLLKSTLSSLPTYFLSLFTIPKAVVARMEKGGTIRVWDLRFFKAFEDWELATSYSLLQFIQPHIPQGDRRDTLCWRLKGDGFRYSLDYARIGGGIVILLVSVAWEA</sequence>
<protein>
    <recommendedName>
        <fullName evidence="3">Reverse transcriptase</fullName>
    </recommendedName>
</protein>
<accession>A0A7N2LXX2</accession>
<keyword evidence="2" id="KW-1185">Reference proteome</keyword>
<dbReference type="EnsemblPlants" id="QL06p028459:mrna">
    <property type="protein sequence ID" value="QL06p028459:mrna"/>
    <property type="gene ID" value="QL06p028459"/>
</dbReference>
<dbReference type="Proteomes" id="UP000594261">
    <property type="component" value="Chromosome 6"/>
</dbReference>
<dbReference type="AlphaFoldDB" id="A0A7N2LXX2"/>
<dbReference type="EMBL" id="LRBV02000006">
    <property type="status" value="NOT_ANNOTATED_CDS"/>
    <property type="molecule type" value="Genomic_DNA"/>
</dbReference>
<evidence type="ECO:0000313" key="1">
    <source>
        <dbReference type="EnsemblPlants" id="QL06p028459:mrna"/>
    </source>
</evidence>